<keyword evidence="6" id="KW-0547">Nucleotide-binding</keyword>
<dbReference type="InterPro" id="IPR031322">
    <property type="entry name" value="Shikimate/glucono_kinase"/>
</dbReference>
<comment type="pathway">
    <text evidence="1">Metabolic intermediate biosynthesis; chorismate biosynthesis; chorismate from D-erythrose 4-phosphate and phosphoenolpyruvate: step 5/7.</text>
</comment>
<dbReference type="PANTHER" id="PTHR21087">
    <property type="entry name" value="SHIKIMATE KINASE"/>
    <property type="match status" value="1"/>
</dbReference>
<gene>
    <name evidence="11" type="ORF">CTAYLR_003829</name>
</gene>
<evidence type="ECO:0000256" key="8">
    <source>
        <dbReference type="ARBA" id="ARBA00022840"/>
    </source>
</evidence>
<evidence type="ECO:0000313" key="12">
    <source>
        <dbReference type="Proteomes" id="UP001230188"/>
    </source>
</evidence>
<reference evidence="11" key="1">
    <citation type="submission" date="2023-01" db="EMBL/GenBank/DDBJ databases">
        <title>Metagenome sequencing of chrysophaentin producing Chrysophaeum taylorii.</title>
        <authorList>
            <person name="Davison J."/>
            <person name="Bewley C."/>
        </authorList>
    </citation>
    <scope>NUCLEOTIDE SEQUENCE</scope>
    <source>
        <strain evidence="11">NIES-1699</strain>
    </source>
</reference>
<dbReference type="HAMAP" id="MF_00109">
    <property type="entry name" value="Shikimate_kinase"/>
    <property type="match status" value="1"/>
</dbReference>
<evidence type="ECO:0000256" key="2">
    <source>
        <dbReference type="ARBA" id="ARBA00006997"/>
    </source>
</evidence>
<evidence type="ECO:0000313" key="11">
    <source>
        <dbReference type="EMBL" id="KAJ8603236.1"/>
    </source>
</evidence>
<dbReference type="GO" id="GO:0005829">
    <property type="term" value="C:cytosol"/>
    <property type="evidence" value="ECO:0007669"/>
    <property type="project" value="TreeGrafter"/>
</dbReference>
<evidence type="ECO:0000256" key="9">
    <source>
        <dbReference type="ARBA" id="ARBA00023141"/>
    </source>
</evidence>
<keyword evidence="4" id="KW-0028">Amino-acid biosynthesis</keyword>
<dbReference type="InterPro" id="IPR000623">
    <property type="entry name" value="Shikimate_kinase/TSH1"/>
</dbReference>
<dbReference type="EMBL" id="JAQMWT010000359">
    <property type="protein sequence ID" value="KAJ8603236.1"/>
    <property type="molecule type" value="Genomic_DNA"/>
</dbReference>
<dbReference type="PANTHER" id="PTHR21087:SF16">
    <property type="entry name" value="SHIKIMATE KINASE 1, CHLOROPLASTIC"/>
    <property type="match status" value="1"/>
</dbReference>
<dbReference type="PRINTS" id="PR01100">
    <property type="entry name" value="SHIKIMTKNASE"/>
</dbReference>
<organism evidence="11 12">
    <name type="scientific">Chrysophaeum taylorii</name>
    <dbReference type="NCBI Taxonomy" id="2483200"/>
    <lineage>
        <taxon>Eukaryota</taxon>
        <taxon>Sar</taxon>
        <taxon>Stramenopiles</taxon>
        <taxon>Ochrophyta</taxon>
        <taxon>Pelagophyceae</taxon>
        <taxon>Pelagomonadales</taxon>
        <taxon>Pelagomonadaceae</taxon>
        <taxon>Chrysophaeum</taxon>
    </lineage>
</organism>
<proteinExistence type="inferred from homology"/>
<evidence type="ECO:0000256" key="1">
    <source>
        <dbReference type="ARBA" id="ARBA00004842"/>
    </source>
</evidence>
<dbReference type="PROSITE" id="PS01128">
    <property type="entry name" value="SHIKIMATE_KINASE"/>
    <property type="match status" value="1"/>
</dbReference>
<keyword evidence="9" id="KW-0057">Aromatic amino acid biosynthesis</keyword>
<dbReference type="Pfam" id="PF01202">
    <property type="entry name" value="SKI"/>
    <property type="match status" value="1"/>
</dbReference>
<evidence type="ECO:0000256" key="10">
    <source>
        <dbReference type="ARBA" id="ARBA00048567"/>
    </source>
</evidence>
<name>A0AAD7UDI4_9STRA</name>
<comment type="caution">
    <text evidence="11">The sequence shown here is derived from an EMBL/GenBank/DDBJ whole genome shotgun (WGS) entry which is preliminary data.</text>
</comment>
<evidence type="ECO:0000256" key="5">
    <source>
        <dbReference type="ARBA" id="ARBA00022679"/>
    </source>
</evidence>
<evidence type="ECO:0000256" key="3">
    <source>
        <dbReference type="ARBA" id="ARBA00012154"/>
    </source>
</evidence>
<dbReference type="CDD" id="cd00464">
    <property type="entry name" value="SK"/>
    <property type="match status" value="1"/>
</dbReference>
<dbReference type="InterPro" id="IPR027417">
    <property type="entry name" value="P-loop_NTPase"/>
</dbReference>
<dbReference type="InterPro" id="IPR023000">
    <property type="entry name" value="Shikimate_kinase_CS"/>
</dbReference>
<keyword evidence="5" id="KW-0808">Transferase</keyword>
<evidence type="ECO:0000256" key="7">
    <source>
        <dbReference type="ARBA" id="ARBA00022777"/>
    </source>
</evidence>
<evidence type="ECO:0000256" key="6">
    <source>
        <dbReference type="ARBA" id="ARBA00022741"/>
    </source>
</evidence>
<dbReference type="GO" id="GO:0009073">
    <property type="term" value="P:aromatic amino acid family biosynthetic process"/>
    <property type="evidence" value="ECO:0007669"/>
    <property type="project" value="UniProtKB-KW"/>
</dbReference>
<dbReference type="GO" id="GO:0008652">
    <property type="term" value="P:amino acid biosynthetic process"/>
    <property type="evidence" value="ECO:0007669"/>
    <property type="project" value="UniProtKB-KW"/>
</dbReference>
<comment type="similarity">
    <text evidence="2">Belongs to the shikimate kinase family.</text>
</comment>
<keyword evidence="7" id="KW-0418">Kinase</keyword>
<sequence length="218" mass="23362">MVMLILVGAAVSFEVSPGVPRAGVSVRASEQGRLLAERMRGVNLYLVGVMGSGKSVVGDSVCRKLGSYAFVDTDAMVESAMKKSIPEIFAEGEEYFRDAETAVLGQVSPYVRLVVATGGGIVLRKSNWASLQTGLVVFLDPDEEILEARLSANPGDRPLLRDTSDVASILAARRSLYEQADVRVAVDDPGETPDQTADRLIQAVLRFIADNPPKQPPS</sequence>
<dbReference type="GO" id="GO:0004765">
    <property type="term" value="F:shikimate kinase activity"/>
    <property type="evidence" value="ECO:0007669"/>
    <property type="project" value="UniProtKB-EC"/>
</dbReference>
<accession>A0AAD7UDI4</accession>
<dbReference type="SUPFAM" id="SSF52540">
    <property type="entry name" value="P-loop containing nucleoside triphosphate hydrolases"/>
    <property type="match status" value="1"/>
</dbReference>
<protein>
    <recommendedName>
        <fullName evidence="3">shikimate kinase</fullName>
        <ecNumber evidence="3">2.7.1.71</ecNumber>
    </recommendedName>
</protein>
<dbReference type="EC" id="2.7.1.71" evidence="3"/>
<dbReference type="Proteomes" id="UP001230188">
    <property type="component" value="Unassembled WGS sequence"/>
</dbReference>
<dbReference type="GO" id="GO:0005524">
    <property type="term" value="F:ATP binding"/>
    <property type="evidence" value="ECO:0007669"/>
    <property type="project" value="UniProtKB-KW"/>
</dbReference>
<keyword evidence="12" id="KW-1185">Reference proteome</keyword>
<keyword evidence="8" id="KW-0067">ATP-binding</keyword>
<comment type="catalytic activity">
    <reaction evidence="10">
        <text>shikimate + ATP = 3-phosphoshikimate + ADP + H(+)</text>
        <dbReference type="Rhea" id="RHEA:13121"/>
        <dbReference type="ChEBI" id="CHEBI:15378"/>
        <dbReference type="ChEBI" id="CHEBI:30616"/>
        <dbReference type="ChEBI" id="CHEBI:36208"/>
        <dbReference type="ChEBI" id="CHEBI:145989"/>
        <dbReference type="ChEBI" id="CHEBI:456216"/>
        <dbReference type="EC" id="2.7.1.71"/>
    </reaction>
</comment>
<dbReference type="AlphaFoldDB" id="A0AAD7UDI4"/>
<dbReference type="Gene3D" id="3.40.50.300">
    <property type="entry name" value="P-loop containing nucleotide triphosphate hydrolases"/>
    <property type="match status" value="1"/>
</dbReference>
<evidence type="ECO:0000256" key="4">
    <source>
        <dbReference type="ARBA" id="ARBA00022605"/>
    </source>
</evidence>